<evidence type="ECO:0000256" key="1">
    <source>
        <dbReference type="ARBA" id="ARBA00004496"/>
    </source>
</evidence>
<evidence type="ECO:0000256" key="4">
    <source>
        <dbReference type="ARBA" id="ARBA00023136"/>
    </source>
</evidence>
<evidence type="ECO:0000256" key="2">
    <source>
        <dbReference type="ARBA" id="ARBA00022475"/>
    </source>
</evidence>
<accession>A0ABW2A6I9</accession>
<dbReference type="PANTHER" id="PTHR38100:SF1">
    <property type="entry name" value="HIGH FREQUENCY LYSOGENIZATION PROTEIN HFLD"/>
    <property type="match status" value="1"/>
</dbReference>
<dbReference type="PANTHER" id="PTHR38100">
    <property type="entry name" value="HIGH FREQUENCY LYSOGENIZATION PROTEIN HFLD"/>
    <property type="match status" value="1"/>
</dbReference>
<dbReference type="Gene3D" id="1.10.3890.10">
    <property type="entry name" value="HflD-like"/>
    <property type="match status" value="1"/>
</dbReference>
<keyword evidence="2" id="KW-1003">Cell membrane</keyword>
<comment type="caution">
    <text evidence="5">The sequence shown here is derived from an EMBL/GenBank/DDBJ whole genome shotgun (WGS) entry which is preliminary data.</text>
</comment>
<evidence type="ECO:0000313" key="6">
    <source>
        <dbReference type="Proteomes" id="UP001596422"/>
    </source>
</evidence>
<reference evidence="6" key="1">
    <citation type="journal article" date="2019" name="Int. J. Syst. Evol. Microbiol.">
        <title>The Global Catalogue of Microorganisms (GCM) 10K type strain sequencing project: providing services to taxonomists for standard genome sequencing and annotation.</title>
        <authorList>
            <consortium name="The Broad Institute Genomics Platform"/>
            <consortium name="The Broad Institute Genome Sequencing Center for Infectious Disease"/>
            <person name="Wu L."/>
            <person name="Ma J."/>
        </authorList>
    </citation>
    <scope>NUCLEOTIDE SEQUENCE [LARGE SCALE GENOMIC DNA]</scope>
    <source>
        <strain evidence="6">NBRC 111756</strain>
    </source>
</reference>
<gene>
    <name evidence="5" type="ORF">ACFQDL_26015</name>
</gene>
<keyword evidence="6" id="KW-1185">Reference proteome</keyword>
<dbReference type="EMBL" id="JBHSWE010000001">
    <property type="protein sequence ID" value="MFC6673156.1"/>
    <property type="molecule type" value="Genomic_DNA"/>
</dbReference>
<protein>
    <submittedName>
        <fullName evidence="5">DUF489 family protein</fullName>
    </submittedName>
</protein>
<evidence type="ECO:0000256" key="3">
    <source>
        <dbReference type="ARBA" id="ARBA00022490"/>
    </source>
</evidence>
<comment type="subcellular location">
    <subcellularLocation>
        <location evidence="1">Cytoplasm</location>
    </subcellularLocation>
</comment>
<dbReference type="Proteomes" id="UP001596422">
    <property type="component" value="Unassembled WGS sequence"/>
</dbReference>
<organism evidence="5 6">
    <name type="scientific">Marinobacterium aestuariivivens</name>
    <dbReference type="NCBI Taxonomy" id="1698799"/>
    <lineage>
        <taxon>Bacteria</taxon>
        <taxon>Pseudomonadati</taxon>
        <taxon>Pseudomonadota</taxon>
        <taxon>Gammaproteobacteria</taxon>
        <taxon>Oceanospirillales</taxon>
        <taxon>Oceanospirillaceae</taxon>
        <taxon>Marinobacterium</taxon>
    </lineage>
</organism>
<sequence length="93" mass="10181">MFTHSSIVANIASLYQETISTFSFRINVGGDPRHLQNAENAAKIRALLLAGIRAAMLWRQVGGAAGTCCFSSTAYGRRCSACRRTIEDRVDRT</sequence>
<name>A0ABW2A6I9_9GAMM</name>
<keyword evidence="3" id="KW-0963">Cytoplasm</keyword>
<dbReference type="RefSeq" id="WP_379913357.1">
    <property type="nucleotide sequence ID" value="NZ_JBHSWE010000001.1"/>
</dbReference>
<dbReference type="Pfam" id="PF04356">
    <property type="entry name" value="DUF489"/>
    <property type="match status" value="1"/>
</dbReference>
<dbReference type="InterPro" id="IPR007451">
    <property type="entry name" value="HflD"/>
</dbReference>
<dbReference type="SUPFAM" id="SSF101322">
    <property type="entry name" value="YcfC-like"/>
    <property type="match status" value="1"/>
</dbReference>
<proteinExistence type="predicted"/>
<evidence type="ECO:0000313" key="5">
    <source>
        <dbReference type="EMBL" id="MFC6673156.1"/>
    </source>
</evidence>
<keyword evidence="4" id="KW-0472">Membrane</keyword>
<dbReference type="InterPro" id="IPR035932">
    <property type="entry name" value="HflD-like_sf"/>
</dbReference>